<dbReference type="InterPro" id="IPR036515">
    <property type="entry name" value="Transposase_17_sf"/>
</dbReference>
<dbReference type="Pfam" id="PF01797">
    <property type="entry name" value="Y1_Tnp"/>
    <property type="match status" value="1"/>
</dbReference>
<evidence type="ECO:0000259" key="1">
    <source>
        <dbReference type="SMART" id="SM01321"/>
    </source>
</evidence>
<dbReference type="Gene3D" id="3.30.70.1290">
    <property type="entry name" value="Transposase IS200-like"/>
    <property type="match status" value="1"/>
</dbReference>
<proteinExistence type="predicted"/>
<accession>A0A1J1JFN2</accession>
<reference evidence="2" key="1">
    <citation type="submission" date="2015-09" db="EMBL/GenBank/DDBJ databases">
        <authorList>
            <person name="Jackson K.R."/>
            <person name="Lunt B.L."/>
            <person name="Fisher J.N.B."/>
            <person name="Gardner A.V."/>
            <person name="Bailey M.E."/>
            <person name="Deus L.M."/>
            <person name="Earl A.S."/>
            <person name="Gibby P.D."/>
            <person name="Hartmann K.A."/>
            <person name="Liu J.E."/>
            <person name="Manci A.M."/>
            <person name="Nielsen D.A."/>
            <person name="Solomon M.B."/>
            <person name="Breakwell D.P."/>
            <person name="Burnett S.H."/>
            <person name="Grose J.H."/>
        </authorList>
    </citation>
    <scope>NUCLEOTIDE SEQUENCE</scope>
    <source>
        <strain evidence="2">7805</strain>
    </source>
</reference>
<name>A0A1J1JFN2_PLAAG</name>
<dbReference type="PANTHER" id="PTHR34322">
    <property type="entry name" value="TRANSPOSASE, Y1_TNP DOMAIN-CONTAINING"/>
    <property type="match status" value="1"/>
</dbReference>
<dbReference type="AlphaFoldDB" id="A0A1J1JFN2"/>
<evidence type="ECO:0000313" key="2">
    <source>
        <dbReference type="EMBL" id="CUM59553.1"/>
    </source>
</evidence>
<dbReference type="GO" id="GO:0006313">
    <property type="term" value="P:DNA transposition"/>
    <property type="evidence" value="ECO:0007669"/>
    <property type="project" value="InterPro"/>
</dbReference>
<dbReference type="EMBL" id="LO018304">
    <property type="protein sequence ID" value="CUM59553.1"/>
    <property type="molecule type" value="Genomic_DNA"/>
</dbReference>
<dbReference type="SUPFAM" id="SSF143422">
    <property type="entry name" value="Transposase IS200-like"/>
    <property type="match status" value="1"/>
</dbReference>
<dbReference type="SMART" id="SM01321">
    <property type="entry name" value="Y1_Tnp"/>
    <property type="match status" value="1"/>
</dbReference>
<organism evidence="2">
    <name type="scientific">Planktothrix agardhii</name>
    <name type="common">Oscillatoria agardhii</name>
    <dbReference type="NCBI Taxonomy" id="1160"/>
    <lineage>
        <taxon>Bacteria</taxon>
        <taxon>Bacillati</taxon>
        <taxon>Cyanobacteriota</taxon>
        <taxon>Cyanophyceae</taxon>
        <taxon>Oscillatoriophycideae</taxon>
        <taxon>Oscillatoriales</taxon>
        <taxon>Microcoleaceae</taxon>
        <taxon>Planktothrix</taxon>
    </lineage>
</organism>
<protein>
    <submittedName>
        <fullName evidence="2">Transposase</fullName>
    </submittedName>
</protein>
<gene>
    <name evidence="2" type="ORF">PLAM_1586</name>
</gene>
<dbReference type="RefSeq" id="WP_254034653.1">
    <property type="nucleotide sequence ID" value="NZ_LR882950.1"/>
</dbReference>
<dbReference type="InterPro" id="IPR002686">
    <property type="entry name" value="Transposase_17"/>
</dbReference>
<feature type="domain" description="Transposase IS200-like" evidence="1">
    <location>
        <begin position="9"/>
        <end position="126"/>
    </location>
</feature>
<dbReference type="GO" id="GO:0004803">
    <property type="term" value="F:transposase activity"/>
    <property type="evidence" value="ECO:0007669"/>
    <property type="project" value="InterPro"/>
</dbReference>
<dbReference type="PANTHER" id="PTHR34322:SF2">
    <property type="entry name" value="TRANSPOSASE IS200-LIKE DOMAIN-CONTAINING PROTEIN"/>
    <property type="match status" value="1"/>
</dbReference>
<dbReference type="GO" id="GO:0003677">
    <property type="term" value="F:DNA binding"/>
    <property type="evidence" value="ECO:0007669"/>
    <property type="project" value="InterPro"/>
</dbReference>
<sequence>MPRKPRNLQSGYSYHITIRCNNREFKLQKRECREVFLYAIKKALNKYNFKLYALCIMSNHVHYLIEPAQPEDLPKIMHFLNWYTAMCFNRMLRRTGHFWEKRYFSDGFPASDKDRALNTLRYIHGNPKAAKMRSGFFYDFSNYGSYERLTDDGLTQWHPAFLQLGNSLEDCAKKYKGFCQRYKPKEKKTPTRCHWGSKLLAGVHLSEKGSTTNPQKSKSVLTSYYQPLTPKKSKSRLVQTPCQVSESPELTRIVSQFIEANRAPRETEKDF</sequence>